<dbReference type="Pfam" id="PF00503">
    <property type="entry name" value="G-alpha"/>
    <property type="match status" value="1"/>
</dbReference>
<organism evidence="6 7">
    <name type="scientific">Protea cynaroides</name>
    <dbReference type="NCBI Taxonomy" id="273540"/>
    <lineage>
        <taxon>Eukaryota</taxon>
        <taxon>Viridiplantae</taxon>
        <taxon>Streptophyta</taxon>
        <taxon>Embryophyta</taxon>
        <taxon>Tracheophyta</taxon>
        <taxon>Spermatophyta</taxon>
        <taxon>Magnoliopsida</taxon>
        <taxon>Proteales</taxon>
        <taxon>Proteaceae</taxon>
        <taxon>Protea</taxon>
    </lineage>
</organism>
<evidence type="ECO:0000259" key="5">
    <source>
        <dbReference type="SMART" id="SM00768"/>
    </source>
</evidence>
<evidence type="ECO:0000256" key="3">
    <source>
        <dbReference type="ARBA" id="ARBA00023134"/>
    </source>
</evidence>
<evidence type="ECO:0000313" key="7">
    <source>
        <dbReference type="Proteomes" id="UP001141806"/>
    </source>
</evidence>
<sequence>MSPEQQCDLAYEFGNGLLDLHDNLEGFLRPAPLTFSQPVLDNSNLPHHHNSSPISVFPTSISVSTATPVPTIILNPTDTVVIPHPPTFSEIGIFIAPLEKQPPQIFSQIVASMENPPHPDISIPMSLPFGASTLAISDSFPISSFWLRSGGREKGDKLEETIRTQYPKQIYATCELFGGDFRAAASLWINALFLLRRDTHLIPAWPPLEIGQRDALLPWVGELQYSIVKSRSTTSSSQTCFKFGNLKQIITRVVLYYSGGDLNENLKGLINISTKPSHLKTNFTDFRFINKCNLENHTYKLGLNRFADLTKEYCALYLGTKIDSHRQLSRLKNDHYGFRDGDSFPDSVDWRNKSAVFPTSAFPVSRAHELAKVQCLWHTHFWVYDYGSYEEGGQNNTSGNIWGKASTRFICSLLSLPVPTGYTHGPKEDTDTFFTEFVAEYLKQERVQKLLLLGLEGFGTSTIFKQTKFLYGHKFSVEELRGIKLMIQGNMYIYLSILLEGQERFEEEALMRKRDAASDTEKQCIYSINQKVKHFSDWLLEILALGDIKTFFLAAKREYAPVVDEVWKDSTIQETYKRRDELHFLPDAVNYFLDGLIEIDGEKLYGFDGETAAQRLGAFDAFDGEKLDGFLDGHNSNDLWPTAKQLWKSLIGVLELDILNTRGLHQMKIGDGKGSSDTYCVVEYSQEWVRTRISTLESGHGYRYSYPLLVLHPNMVPSVNHACAYADCTNLGYGSSYSGLDAKNNASYAFNMYYQLANQRKGAWQSSMQVMPMIFVLRQLYLQQNLEDKVLVYGDGNVTITSGL</sequence>
<dbReference type="PANTHER" id="PTHR10218:SF317">
    <property type="entry name" value="EXTRA-LARGE GUANINE NUCLEOTIDE-BINDING PROTEIN 3-LIKE"/>
    <property type="match status" value="1"/>
</dbReference>
<dbReference type="Pfam" id="PF07983">
    <property type="entry name" value="X8"/>
    <property type="match status" value="1"/>
</dbReference>
<dbReference type="SMART" id="SM00768">
    <property type="entry name" value="X8"/>
    <property type="match status" value="1"/>
</dbReference>
<dbReference type="PANTHER" id="PTHR10218">
    <property type="entry name" value="GTP-BINDING PROTEIN ALPHA SUBUNIT"/>
    <property type="match status" value="1"/>
</dbReference>
<accession>A0A9Q0GNM2</accession>
<dbReference type="Proteomes" id="UP001141806">
    <property type="component" value="Unassembled WGS sequence"/>
</dbReference>
<gene>
    <name evidence="6" type="ORF">NE237_028064</name>
</gene>
<dbReference type="SUPFAM" id="SSF54001">
    <property type="entry name" value="Cysteine proteinases"/>
    <property type="match status" value="1"/>
</dbReference>
<dbReference type="InterPro" id="IPR012946">
    <property type="entry name" value="X8"/>
</dbReference>
<evidence type="ECO:0000256" key="1">
    <source>
        <dbReference type="ARBA" id="ARBA00022729"/>
    </source>
</evidence>
<dbReference type="GO" id="GO:0001664">
    <property type="term" value="F:G protein-coupled receptor binding"/>
    <property type="evidence" value="ECO:0007669"/>
    <property type="project" value="TreeGrafter"/>
</dbReference>
<dbReference type="PROSITE" id="PS51882">
    <property type="entry name" value="G_ALPHA"/>
    <property type="match status" value="1"/>
</dbReference>
<keyword evidence="1" id="KW-0732">Signal</keyword>
<dbReference type="GO" id="GO:0005834">
    <property type="term" value="C:heterotrimeric G-protein complex"/>
    <property type="evidence" value="ECO:0007669"/>
    <property type="project" value="TreeGrafter"/>
</dbReference>
<dbReference type="InterPro" id="IPR038765">
    <property type="entry name" value="Papain-like_cys_pep_sf"/>
</dbReference>
<keyword evidence="2" id="KW-0547">Nucleotide-binding</keyword>
<dbReference type="AlphaFoldDB" id="A0A9Q0GNM2"/>
<dbReference type="Gene3D" id="3.90.70.10">
    <property type="entry name" value="Cysteine proteinases"/>
    <property type="match status" value="1"/>
</dbReference>
<keyword evidence="4" id="KW-0479">Metal-binding</keyword>
<reference evidence="6" key="1">
    <citation type="journal article" date="2023" name="Plant J.">
        <title>The genome of the king protea, Protea cynaroides.</title>
        <authorList>
            <person name="Chang J."/>
            <person name="Duong T.A."/>
            <person name="Schoeman C."/>
            <person name="Ma X."/>
            <person name="Roodt D."/>
            <person name="Barker N."/>
            <person name="Li Z."/>
            <person name="Van de Peer Y."/>
            <person name="Mizrachi E."/>
        </authorList>
    </citation>
    <scope>NUCLEOTIDE SEQUENCE</scope>
    <source>
        <tissue evidence="6">Young leaves</tissue>
    </source>
</reference>
<keyword evidence="7" id="KW-1185">Reference proteome</keyword>
<dbReference type="SUPFAM" id="SSF47895">
    <property type="entry name" value="Transducin (alpha subunit), insertion domain"/>
    <property type="match status" value="1"/>
</dbReference>
<dbReference type="OrthoDB" id="67700at2759"/>
<evidence type="ECO:0000256" key="4">
    <source>
        <dbReference type="PIRSR" id="PIRSR601019-2"/>
    </source>
</evidence>
<feature type="domain" description="X8" evidence="5">
    <location>
        <begin position="710"/>
        <end position="775"/>
    </location>
</feature>
<protein>
    <recommendedName>
        <fullName evidence="5">X8 domain-containing protein</fullName>
    </recommendedName>
</protein>
<feature type="binding site" evidence="4">
    <location>
        <position position="461"/>
    </location>
    <ligand>
        <name>Mg(2+)</name>
        <dbReference type="ChEBI" id="CHEBI:18420"/>
    </ligand>
</feature>
<name>A0A9Q0GNM2_9MAGN</name>
<dbReference type="GO" id="GO:0031683">
    <property type="term" value="F:G-protein beta/gamma-subunit complex binding"/>
    <property type="evidence" value="ECO:0007669"/>
    <property type="project" value="InterPro"/>
</dbReference>
<keyword evidence="3" id="KW-0342">GTP-binding</keyword>
<dbReference type="Gene3D" id="1.10.400.10">
    <property type="entry name" value="GI Alpha 1, domain 2-like"/>
    <property type="match status" value="1"/>
</dbReference>
<proteinExistence type="predicted"/>
<dbReference type="InterPro" id="IPR001019">
    <property type="entry name" value="Gprotein_alpha_su"/>
</dbReference>
<dbReference type="GO" id="GO:0005737">
    <property type="term" value="C:cytoplasm"/>
    <property type="evidence" value="ECO:0007669"/>
    <property type="project" value="TreeGrafter"/>
</dbReference>
<dbReference type="GO" id="GO:0007188">
    <property type="term" value="P:adenylate cyclase-modulating G protein-coupled receptor signaling pathway"/>
    <property type="evidence" value="ECO:0007669"/>
    <property type="project" value="TreeGrafter"/>
</dbReference>
<keyword evidence="4" id="KW-0460">Magnesium</keyword>
<dbReference type="EMBL" id="JAMYWD010000012">
    <property type="protein sequence ID" value="KAJ4951232.1"/>
    <property type="molecule type" value="Genomic_DNA"/>
</dbReference>
<evidence type="ECO:0000256" key="2">
    <source>
        <dbReference type="ARBA" id="ARBA00022741"/>
    </source>
</evidence>
<dbReference type="InterPro" id="IPR011025">
    <property type="entry name" value="GproteinA_insert"/>
</dbReference>
<dbReference type="GO" id="GO:0005525">
    <property type="term" value="F:GTP binding"/>
    <property type="evidence" value="ECO:0007669"/>
    <property type="project" value="UniProtKB-KW"/>
</dbReference>
<evidence type="ECO:0000313" key="6">
    <source>
        <dbReference type="EMBL" id="KAJ4951232.1"/>
    </source>
</evidence>
<comment type="caution">
    <text evidence="6">The sequence shown here is derived from an EMBL/GenBank/DDBJ whole genome shotgun (WGS) entry which is preliminary data.</text>
</comment>
<dbReference type="GO" id="GO:0046872">
    <property type="term" value="F:metal ion binding"/>
    <property type="evidence" value="ECO:0007669"/>
    <property type="project" value="UniProtKB-KW"/>
</dbReference>
<dbReference type="GO" id="GO:0003924">
    <property type="term" value="F:GTPase activity"/>
    <property type="evidence" value="ECO:0007669"/>
    <property type="project" value="InterPro"/>
</dbReference>